<organism evidence="3 4">
    <name type="scientific">Peronospora destructor</name>
    <dbReference type="NCBI Taxonomy" id="86335"/>
    <lineage>
        <taxon>Eukaryota</taxon>
        <taxon>Sar</taxon>
        <taxon>Stramenopiles</taxon>
        <taxon>Oomycota</taxon>
        <taxon>Peronosporomycetes</taxon>
        <taxon>Peronosporales</taxon>
        <taxon>Peronosporaceae</taxon>
        <taxon>Peronospora</taxon>
    </lineage>
</organism>
<feature type="region of interest" description="Disordered" evidence="2">
    <location>
        <begin position="177"/>
        <end position="201"/>
    </location>
</feature>
<dbReference type="AlphaFoldDB" id="A0AAV0TM06"/>
<evidence type="ECO:0008006" key="5">
    <source>
        <dbReference type="Google" id="ProtNLM"/>
    </source>
</evidence>
<feature type="region of interest" description="Disordered" evidence="2">
    <location>
        <begin position="57"/>
        <end position="88"/>
    </location>
</feature>
<gene>
    <name evidence="3" type="ORF">PDE001_LOCUS2885</name>
</gene>
<reference evidence="3" key="1">
    <citation type="submission" date="2022-12" db="EMBL/GenBank/DDBJ databases">
        <authorList>
            <person name="Webb A."/>
        </authorList>
    </citation>
    <scope>NUCLEOTIDE SEQUENCE</scope>
    <source>
        <strain evidence="3">Pd1</strain>
    </source>
</reference>
<name>A0AAV0TM06_9STRA</name>
<accession>A0AAV0TM06</accession>
<feature type="compositionally biased region" description="Basic residues" evidence="2">
    <location>
        <begin position="192"/>
        <end position="201"/>
    </location>
</feature>
<evidence type="ECO:0000313" key="3">
    <source>
        <dbReference type="EMBL" id="CAI5723350.1"/>
    </source>
</evidence>
<feature type="coiled-coil region" evidence="1">
    <location>
        <begin position="94"/>
        <end position="127"/>
    </location>
</feature>
<dbReference type="EMBL" id="CANTFM010000503">
    <property type="protein sequence ID" value="CAI5723350.1"/>
    <property type="molecule type" value="Genomic_DNA"/>
</dbReference>
<evidence type="ECO:0000313" key="4">
    <source>
        <dbReference type="Proteomes" id="UP001162029"/>
    </source>
</evidence>
<comment type="caution">
    <text evidence="3">The sequence shown here is derived from an EMBL/GenBank/DDBJ whole genome shotgun (WGS) entry which is preliminary data.</text>
</comment>
<dbReference type="Proteomes" id="UP001162029">
    <property type="component" value="Unassembled WGS sequence"/>
</dbReference>
<keyword evidence="1" id="KW-0175">Coiled coil</keyword>
<proteinExistence type="predicted"/>
<sequence length="201" mass="23175">MPPRRVFPLITLHSRLCEATYDKDEGRQDTRCAIHNGSDSDEAPEVMTKQKATEKALTQCRQEKEARVQAKATKSRKRKNKQLTEVPELPDEVLSAVAARKEKEEEAAEKEEAMAQLRAKKTRALKEVKLAKLMEKKTHTRQFGNIQVQTLEALEKTQTRALLDSAKEFMELRMAPTRERMNVMEGHASQFTKKRKRDEIQ</sequence>
<evidence type="ECO:0000256" key="1">
    <source>
        <dbReference type="SAM" id="Coils"/>
    </source>
</evidence>
<keyword evidence="4" id="KW-1185">Reference proteome</keyword>
<protein>
    <recommendedName>
        <fullName evidence="5">Ribosome biogenesis protein NOP53</fullName>
    </recommendedName>
</protein>
<evidence type="ECO:0000256" key="2">
    <source>
        <dbReference type="SAM" id="MobiDB-lite"/>
    </source>
</evidence>